<name>A0A6N2Z6C0_9BACT</name>
<protein>
    <recommendedName>
        <fullName evidence="3">Fimbrillin-A associated anchor proteins Mfa1 and Mfa2</fullName>
    </recommendedName>
</protein>
<keyword evidence="1" id="KW-0732">Signal</keyword>
<dbReference type="PROSITE" id="PS51257">
    <property type="entry name" value="PROKAR_LIPOPROTEIN"/>
    <property type="match status" value="1"/>
</dbReference>
<dbReference type="AlphaFoldDB" id="A0A6N2Z6C0"/>
<feature type="chain" id="PRO_5026874455" description="Fimbrillin-A associated anchor proteins Mfa1 and Mfa2" evidence="1">
    <location>
        <begin position="19"/>
        <end position="400"/>
    </location>
</feature>
<gene>
    <name evidence="2" type="ORF">PCLFYP37_01002</name>
</gene>
<feature type="signal peptide" evidence="1">
    <location>
        <begin position="1"/>
        <end position="18"/>
    </location>
</feature>
<dbReference type="RefSeq" id="WP_118147613.1">
    <property type="nucleotide sequence ID" value="NZ_CACRUT010000006.1"/>
</dbReference>
<sequence length="400" mass="44178">MKPCSSLIAVLPLLCAMASCTEVDLCQAEHPHRSFMDFRFHWKEEYQGNRPDSMGVIAVRPVNILRYEFRITAEESHNNGILMQPETERQPSADTLAPAGTHNLWVRSGEYNFATFGWDEGELVDATDIVDAQGDAATLGSGLTPLYLTYRHYPVDDPKVAGAYGEWKDYNAYSDFISSEGVPVFYARVDHVSVPLAQEGTGQVVVDFTPEPLTQDVSFVFHIEKTADVVVDSLTAEISGIPSTMELTTGLILAQKTYKLLFRPTYAALPSAADSASAEALRCEASVNIPGIVRSHTEDMVTGPGILQIAIYTHYDYEEEGTQRKAAKVFHAGINLYHTLKERKSLQWDEEENGYRQASRSITVEIGSPLNIDKDGILNGGSTSTGLDQWIPGETFEIEV</sequence>
<dbReference type="EMBL" id="CACRUT010000006">
    <property type="protein sequence ID" value="VYT74153.1"/>
    <property type="molecule type" value="Genomic_DNA"/>
</dbReference>
<reference evidence="2" key="1">
    <citation type="submission" date="2019-11" db="EMBL/GenBank/DDBJ databases">
        <authorList>
            <person name="Feng L."/>
        </authorList>
    </citation>
    <scope>NUCLEOTIDE SEQUENCE</scope>
    <source>
        <strain evidence="2">PclaraLFYP37</strain>
    </source>
</reference>
<evidence type="ECO:0000256" key="1">
    <source>
        <dbReference type="SAM" id="SignalP"/>
    </source>
</evidence>
<evidence type="ECO:0000313" key="2">
    <source>
        <dbReference type="EMBL" id="VYT74153.1"/>
    </source>
</evidence>
<proteinExistence type="predicted"/>
<evidence type="ECO:0008006" key="3">
    <source>
        <dbReference type="Google" id="ProtNLM"/>
    </source>
</evidence>
<accession>A0A6N2Z6C0</accession>
<organism evidence="2">
    <name type="scientific">Paraprevotella clara</name>
    <dbReference type="NCBI Taxonomy" id="454154"/>
    <lineage>
        <taxon>Bacteria</taxon>
        <taxon>Pseudomonadati</taxon>
        <taxon>Bacteroidota</taxon>
        <taxon>Bacteroidia</taxon>
        <taxon>Bacteroidales</taxon>
        <taxon>Prevotellaceae</taxon>
        <taxon>Paraprevotella</taxon>
    </lineage>
</organism>